<dbReference type="UniPathway" id="UPA00113">
    <property type="reaction ID" value="UER00532"/>
</dbReference>
<dbReference type="NCBIfam" id="NF010933">
    <property type="entry name" value="PRK14353.1"/>
    <property type="match status" value="1"/>
</dbReference>
<evidence type="ECO:0000256" key="1">
    <source>
        <dbReference type="ARBA" id="ARBA00004496"/>
    </source>
</evidence>
<dbReference type="InterPro" id="IPR025877">
    <property type="entry name" value="MobA-like_NTP_Trfase"/>
</dbReference>
<keyword evidence="11 18" id="KW-0573">Peptidoglycan synthesis</keyword>
<feature type="binding site" evidence="18">
    <location>
        <begin position="131"/>
        <end position="133"/>
    </location>
    <ligand>
        <name>UDP-N-acetyl-alpha-D-glucosamine</name>
        <dbReference type="ChEBI" id="CHEBI:57705"/>
    </ligand>
</feature>
<dbReference type="UniPathway" id="UPA00973"/>
<dbReference type="InterPro" id="IPR001451">
    <property type="entry name" value="Hexapep"/>
</dbReference>
<dbReference type="GO" id="GO:0071555">
    <property type="term" value="P:cell wall organization"/>
    <property type="evidence" value="ECO:0007669"/>
    <property type="project" value="UniProtKB-KW"/>
</dbReference>
<keyword evidence="7 18" id="KW-0479">Metal-binding</keyword>
<feature type="binding site" evidence="18">
    <location>
        <position position="184"/>
    </location>
    <ligand>
        <name>UDP-N-acetyl-alpha-D-glucosamine</name>
        <dbReference type="ChEBI" id="CHEBI:57705"/>
    </ligand>
</feature>
<evidence type="ECO:0000256" key="5">
    <source>
        <dbReference type="ARBA" id="ARBA00022679"/>
    </source>
</evidence>
<dbReference type="CDD" id="cd02540">
    <property type="entry name" value="GT2_GlmU_N_bac"/>
    <property type="match status" value="1"/>
</dbReference>
<reference evidence="21 22" key="1">
    <citation type="submission" date="2018-01" db="EMBL/GenBank/DDBJ databases">
        <title>Draft Genome Sequence of Komagataeibacter maltaceti LMG 1529, a Vinegar Producing Acetic Acid Bacterium Isolated from Malt Vinegar Brewery Acetifiers.</title>
        <authorList>
            <person name="Zhang Q."/>
            <person name="Hollensteiner J."/>
            <person name="Poehlein A."/>
            <person name="Daniel R."/>
        </authorList>
    </citation>
    <scope>NUCLEOTIDE SEQUENCE [LARGE SCALE GENOMIC DNA]</scope>
    <source>
        <strain evidence="21 22">LMG 1529</strain>
    </source>
</reference>
<feature type="binding site" evidence="18">
    <location>
        <position position="133"/>
    </location>
    <ligand>
        <name>Mg(2+)</name>
        <dbReference type="ChEBI" id="CHEBI:18420"/>
    </ligand>
</feature>
<feature type="binding site" evidence="18">
    <location>
        <position position="435"/>
    </location>
    <ligand>
        <name>acetyl-CoA</name>
        <dbReference type="ChEBI" id="CHEBI:57288"/>
    </ligand>
</feature>
<dbReference type="EC" id="2.7.7.23" evidence="18"/>
<evidence type="ECO:0000256" key="13">
    <source>
        <dbReference type="ARBA" id="ARBA00023315"/>
    </source>
</evidence>
<comment type="function">
    <text evidence="17 18">Catalyzes the last two sequential reactions in the de novo biosynthetic pathway for UDP-N-acetylglucosamine (UDP-GlcNAc). The C-terminal domain catalyzes the transfer of acetyl group from acetyl coenzyme A to glucosamine-1-phosphate (GlcN-1-P) to produce N-acetylglucosamine-1-phosphate (GlcNAc-1-P), which is converted into UDP-GlcNAc by the transfer of uridine 5-monophosphate (from uridine 5-triphosphate), a reaction catalyzed by the N-terminal domain.</text>
</comment>
<evidence type="ECO:0000256" key="14">
    <source>
        <dbReference type="ARBA" id="ARBA00023316"/>
    </source>
</evidence>
<feature type="binding site" evidence="18">
    <location>
        <position position="378"/>
    </location>
    <ligand>
        <name>UDP-N-acetyl-alpha-D-glucosamine</name>
        <dbReference type="ChEBI" id="CHEBI:57705"/>
    </ligand>
</feature>
<evidence type="ECO:0000313" key="22">
    <source>
        <dbReference type="Proteomes" id="UP000237344"/>
    </source>
</evidence>
<feature type="binding site" evidence="18">
    <location>
        <position position="105"/>
    </location>
    <ligand>
        <name>UDP-N-acetyl-alpha-D-glucosamine</name>
        <dbReference type="ChEBI" id="CHEBI:57705"/>
    </ligand>
</feature>
<comment type="cofactor">
    <cofactor evidence="18">
        <name>Mg(2+)</name>
        <dbReference type="ChEBI" id="CHEBI:18420"/>
    </cofactor>
    <text evidence="18">Binds 1 Mg(2+) ion per subunit.</text>
</comment>
<dbReference type="PANTHER" id="PTHR43584:SF3">
    <property type="entry name" value="BIFUNCTIONAL PROTEIN GLMU"/>
    <property type="match status" value="1"/>
</dbReference>
<feature type="binding site" evidence="18">
    <location>
        <begin position="398"/>
        <end position="399"/>
    </location>
    <ligand>
        <name>acetyl-CoA</name>
        <dbReference type="ChEBI" id="CHEBI:57288"/>
    </ligand>
</feature>
<feature type="binding site" evidence="18">
    <location>
        <position position="417"/>
    </location>
    <ligand>
        <name>acetyl-CoA</name>
        <dbReference type="ChEBI" id="CHEBI:57288"/>
    </ligand>
</feature>
<feature type="region of interest" description="Linker" evidence="18">
    <location>
        <begin position="259"/>
        <end position="279"/>
    </location>
</feature>
<comment type="similarity">
    <text evidence="3 18">In the N-terminal section; belongs to the N-acetylglucosamine-1-phosphate uridyltransferase family.</text>
</comment>
<accession>A0A2S3W636</accession>
<evidence type="ECO:0000256" key="12">
    <source>
        <dbReference type="ARBA" id="ARBA00023268"/>
    </source>
</evidence>
<dbReference type="GO" id="GO:0019134">
    <property type="term" value="F:glucosamine-1-phosphate N-acetyltransferase activity"/>
    <property type="evidence" value="ECO:0007669"/>
    <property type="project" value="UniProtKB-UniRule"/>
</dbReference>
<dbReference type="InterPro" id="IPR050065">
    <property type="entry name" value="GlmU-like"/>
</dbReference>
<comment type="subunit">
    <text evidence="18">Homotrimer.</text>
</comment>
<evidence type="ECO:0000256" key="18">
    <source>
        <dbReference type="HAMAP-Rule" id="MF_01631"/>
    </source>
</evidence>
<dbReference type="Pfam" id="PF12804">
    <property type="entry name" value="NTP_transf_3"/>
    <property type="match status" value="1"/>
</dbReference>
<evidence type="ECO:0000256" key="16">
    <source>
        <dbReference type="ARBA" id="ARBA00048493"/>
    </source>
</evidence>
<proteinExistence type="inferred from homology"/>
<keyword evidence="6 18" id="KW-0548">Nucleotidyltransferase</keyword>
<evidence type="ECO:0000256" key="10">
    <source>
        <dbReference type="ARBA" id="ARBA00022960"/>
    </source>
</evidence>
<evidence type="ECO:0000259" key="20">
    <source>
        <dbReference type="Pfam" id="PF12804"/>
    </source>
</evidence>
<sequence>MVSCSSPGLTGLPGGGYPQKVMSTIPSSPTPPSPSRPATAVILAAGRGTRMRSERPKVMHPLAGRPMLRHLLDNAEQVFDHIVVVVGPGMEDVAALAAPHAVVVQADRLGTAHAALQAQAYFGTGDVAVLYGDNPLITAQTMRDLLACRRQPGVGLALLAMRPAHPGRYGRVVTQGDNVVRIVEWADATPQERAIDLCNAGVLCADAQDFRRWLNEVRNDNAQGEYYLGDVVTQAVADGVCVRAVVASEDELRGINSRAELAVAEASVQQRLRHGAMERGVTLVAPDTVFLCADTVLAPDVVIHPHVVFGPGVTVERDVEVRSFSHLEGCTVRQGALIGPYARLRPGSDVGARAHVGNFVELKATTLGEGAKANHLTYLGNAQVGARTNVGAGTITCNYDGVFKHATVIGEGSFIGSDSILVAPVTLGAGVITAAGSVITKDVPDDAMAFGRVRQQDNRAGYAKAFRKRLMTAKERG</sequence>
<evidence type="ECO:0000313" key="21">
    <source>
        <dbReference type="EMBL" id="POF64013.1"/>
    </source>
</evidence>
<dbReference type="PANTHER" id="PTHR43584">
    <property type="entry name" value="NUCLEOTIDYL TRANSFERASE"/>
    <property type="match status" value="1"/>
</dbReference>
<evidence type="ECO:0000256" key="2">
    <source>
        <dbReference type="ARBA" id="ARBA00007707"/>
    </source>
</evidence>
<feature type="binding site" evidence="18">
    <location>
        <position position="256"/>
    </location>
    <ligand>
        <name>Mg(2+)</name>
        <dbReference type="ChEBI" id="CHEBI:18420"/>
    </ligand>
</feature>
<dbReference type="GO" id="GO:0005737">
    <property type="term" value="C:cytoplasm"/>
    <property type="evidence" value="ECO:0007669"/>
    <property type="project" value="UniProtKB-SubCell"/>
</dbReference>
<dbReference type="SUPFAM" id="SSF53448">
    <property type="entry name" value="Nucleotide-diphospho-sugar transferases"/>
    <property type="match status" value="1"/>
</dbReference>
<feature type="binding site" evidence="18">
    <location>
        <position position="392"/>
    </location>
    <ligand>
        <name>acetyl-CoA</name>
        <dbReference type="ChEBI" id="CHEBI:57288"/>
    </ligand>
</feature>
<feature type="binding site" evidence="18">
    <location>
        <position position="256"/>
    </location>
    <ligand>
        <name>UDP-N-acetyl-alpha-D-glucosamine</name>
        <dbReference type="ChEBI" id="CHEBI:57705"/>
    </ligand>
</feature>
<comment type="pathway">
    <text evidence="18">Bacterial outer membrane biogenesis; LPS lipid A biosynthesis.</text>
</comment>
<dbReference type="InterPro" id="IPR011004">
    <property type="entry name" value="Trimer_LpxA-like_sf"/>
</dbReference>
<feature type="binding site" evidence="18">
    <location>
        <begin position="43"/>
        <end position="46"/>
    </location>
    <ligand>
        <name>UDP-N-acetyl-alpha-D-glucosamine</name>
        <dbReference type="ChEBI" id="CHEBI:57705"/>
    </ligand>
</feature>
<dbReference type="GO" id="GO:0008360">
    <property type="term" value="P:regulation of cell shape"/>
    <property type="evidence" value="ECO:0007669"/>
    <property type="project" value="UniProtKB-KW"/>
</dbReference>
<keyword evidence="13 18" id="KW-0012">Acyltransferase</keyword>
<evidence type="ECO:0000256" key="9">
    <source>
        <dbReference type="ARBA" id="ARBA00022842"/>
    </source>
</evidence>
<dbReference type="InterPro" id="IPR029044">
    <property type="entry name" value="Nucleotide-diphossugar_trans"/>
</dbReference>
<dbReference type="GO" id="GO:0009252">
    <property type="term" value="P:peptidoglycan biosynthetic process"/>
    <property type="evidence" value="ECO:0007669"/>
    <property type="project" value="UniProtKB-UniRule"/>
</dbReference>
<feature type="region of interest" description="Disordered" evidence="19">
    <location>
        <begin position="1"/>
        <end position="37"/>
    </location>
</feature>
<feature type="active site" description="Proton acceptor" evidence="18">
    <location>
        <position position="375"/>
    </location>
</feature>
<keyword evidence="4 18" id="KW-0963">Cytoplasm</keyword>
<keyword evidence="5 18" id="KW-0808">Transferase</keyword>
<feature type="binding site" evidence="18">
    <location>
        <begin position="110"/>
        <end position="111"/>
    </location>
    <ligand>
        <name>UDP-N-acetyl-alpha-D-glucosamine</name>
        <dbReference type="ChEBI" id="CHEBI:57705"/>
    </ligand>
</feature>
<evidence type="ECO:0000256" key="17">
    <source>
        <dbReference type="ARBA" id="ARBA00049628"/>
    </source>
</evidence>
<feature type="region of interest" description="Pyrophosphorylase" evidence="18">
    <location>
        <begin position="1"/>
        <end position="258"/>
    </location>
</feature>
<keyword evidence="10 18" id="KW-0133">Cell shape</keyword>
<evidence type="ECO:0000256" key="3">
    <source>
        <dbReference type="ARBA" id="ARBA00007947"/>
    </source>
</evidence>
<evidence type="ECO:0000256" key="6">
    <source>
        <dbReference type="ARBA" id="ARBA00022695"/>
    </source>
</evidence>
<name>A0A2S3W636_9PROT</name>
<feature type="binding site" evidence="18">
    <location>
        <position position="170"/>
    </location>
    <ligand>
        <name>UDP-N-acetyl-alpha-D-glucosamine</name>
        <dbReference type="ChEBI" id="CHEBI:57705"/>
    </ligand>
</feature>
<dbReference type="GO" id="GO:0000287">
    <property type="term" value="F:magnesium ion binding"/>
    <property type="evidence" value="ECO:0007669"/>
    <property type="project" value="UniProtKB-UniRule"/>
</dbReference>
<dbReference type="GO" id="GO:0006048">
    <property type="term" value="P:UDP-N-acetylglucosamine biosynthetic process"/>
    <property type="evidence" value="ECO:0007669"/>
    <property type="project" value="UniProtKB-UniPathway"/>
</dbReference>
<comment type="catalytic activity">
    <reaction evidence="15 18">
        <text>alpha-D-glucosamine 1-phosphate + acetyl-CoA = N-acetyl-alpha-D-glucosamine 1-phosphate + CoA + H(+)</text>
        <dbReference type="Rhea" id="RHEA:13725"/>
        <dbReference type="ChEBI" id="CHEBI:15378"/>
        <dbReference type="ChEBI" id="CHEBI:57287"/>
        <dbReference type="ChEBI" id="CHEBI:57288"/>
        <dbReference type="ChEBI" id="CHEBI:57776"/>
        <dbReference type="ChEBI" id="CHEBI:58516"/>
        <dbReference type="EC" id="2.3.1.157"/>
    </reaction>
</comment>
<evidence type="ECO:0000256" key="8">
    <source>
        <dbReference type="ARBA" id="ARBA00022737"/>
    </source>
</evidence>
<comment type="caution">
    <text evidence="21">The sequence shown here is derived from an EMBL/GenBank/DDBJ whole genome shotgun (WGS) entry which is preliminary data.</text>
</comment>
<evidence type="ECO:0000256" key="15">
    <source>
        <dbReference type="ARBA" id="ARBA00048247"/>
    </source>
</evidence>
<comment type="catalytic activity">
    <reaction evidence="16 18">
        <text>N-acetyl-alpha-D-glucosamine 1-phosphate + UTP + H(+) = UDP-N-acetyl-alpha-D-glucosamine + diphosphate</text>
        <dbReference type="Rhea" id="RHEA:13509"/>
        <dbReference type="ChEBI" id="CHEBI:15378"/>
        <dbReference type="ChEBI" id="CHEBI:33019"/>
        <dbReference type="ChEBI" id="CHEBI:46398"/>
        <dbReference type="ChEBI" id="CHEBI:57705"/>
        <dbReference type="ChEBI" id="CHEBI:57776"/>
        <dbReference type="EC" id="2.7.7.23"/>
    </reaction>
</comment>
<protein>
    <recommendedName>
        <fullName evidence="18">Bifunctional protein GlmU</fullName>
    </recommendedName>
    <domain>
        <recommendedName>
            <fullName evidence="18">UDP-N-acetylglucosamine pyrophosphorylase</fullName>
            <ecNumber evidence="18">2.7.7.23</ecNumber>
        </recommendedName>
        <alternativeName>
            <fullName evidence="18">N-acetylglucosamine-1-phosphate uridyltransferase</fullName>
        </alternativeName>
    </domain>
    <domain>
        <recommendedName>
            <fullName evidence="18">Glucosamine-1-phosphate N-acetyltransferase</fullName>
            <ecNumber evidence="18">2.3.1.157</ecNumber>
        </recommendedName>
    </domain>
</protein>
<feature type="binding site" evidence="18">
    <location>
        <position position="199"/>
    </location>
    <ligand>
        <name>UDP-N-acetyl-alpha-D-glucosamine</name>
        <dbReference type="ChEBI" id="CHEBI:57705"/>
    </ligand>
</feature>
<keyword evidence="22" id="KW-1185">Reference proteome</keyword>
<dbReference type="Gene3D" id="2.160.10.10">
    <property type="entry name" value="Hexapeptide repeat proteins"/>
    <property type="match status" value="1"/>
</dbReference>
<feature type="binding site" evidence="18">
    <location>
        <position position="389"/>
    </location>
    <ligand>
        <name>UDP-N-acetyl-alpha-D-glucosamine</name>
        <dbReference type="ChEBI" id="CHEBI:57705"/>
    </ligand>
</feature>
<organism evidence="21 22">
    <name type="scientific">Novacetimonas maltaceti</name>
    <dbReference type="NCBI Taxonomy" id="1203393"/>
    <lineage>
        <taxon>Bacteria</taxon>
        <taxon>Pseudomonadati</taxon>
        <taxon>Pseudomonadota</taxon>
        <taxon>Alphaproteobacteria</taxon>
        <taxon>Acetobacterales</taxon>
        <taxon>Acetobacteraceae</taxon>
        <taxon>Novacetimonas</taxon>
    </lineage>
</organism>
<dbReference type="Pfam" id="PF00132">
    <property type="entry name" value="Hexapep"/>
    <property type="match status" value="1"/>
</dbReference>
<feature type="region of interest" description="N-acetyltransferase" evidence="18">
    <location>
        <begin position="280"/>
        <end position="477"/>
    </location>
</feature>
<feature type="binding site" evidence="18">
    <location>
        <position position="363"/>
    </location>
    <ligand>
        <name>UDP-N-acetyl-alpha-D-glucosamine</name>
        <dbReference type="ChEBI" id="CHEBI:57705"/>
    </ligand>
</feature>
<dbReference type="GO" id="GO:0016020">
    <property type="term" value="C:membrane"/>
    <property type="evidence" value="ECO:0007669"/>
    <property type="project" value="GOC"/>
</dbReference>
<evidence type="ECO:0000256" key="19">
    <source>
        <dbReference type="SAM" id="MobiDB-lite"/>
    </source>
</evidence>
<dbReference type="NCBIfam" id="TIGR01173">
    <property type="entry name" value="glmU"/>
    <property type="match status" value="1"/>
</dbReference>
<comment type="pathway">
    <text evidence="18">Nucleotide-sugar biosynthesis; UDP-N-acetyl-alpha-D-glucosamine biosynthesis; UDP-N-acetyl-alpha-D-glucosamine from N-acetyl-alpha-D-glucosamine 1-phosphate: step 1/1.</text>
</comment>
<keyword evidence="14 18" id="KW-0961">Cell wall biogenesis/degradation</keyword>
<dbReference type="GO" id="GO:0003977">
    <property type="term" value="F:UDP-N-acetylglucosamine diphosphorylase activity"/>
    <property type="evidence" value="ECO:0007669"/>
    <property type="project" value="UniProtKB-UniRule"/>
</dbReference>
<feature type="domain" description="MobA-like NTP transferase" evidence="20">
    <location>
        <begin position="40"/>
        <end position="158"/>
    </location>
</feature>
<feature type="binding site" evidence="18">
    <location>
        <position position="57"/>
    </location>
    <ligand>
        <name>UDP-N-acetyl-alpha-D-glucosamine</name>
        <dbReference type="ChEBI" id="CHEBI:57705"/>
    </ligand>
</feature>
<dbReference type="InterPro" id="IPR005882">
    <property type="entry name" value="Bifunctional_GlmU"/>
</dbReference>
<dbReference type="GO" id="GO:0000902">
    <property type="term" value="P:cell morphogenesis"/>
    <property type="evidence" value="ECO:0007669"/>
    <property type="project" value="UniProtKB-UniRule"/>
</dbReference>
<dbReference type="InterPro" id="IPR038009">
    <property type="entry name" value="GlmU_C_LbH"/>
</dbReference>
<feature type="binding site" evidence="18">
    <location>
        <position position="452"/>
    </location>
    <ligand>
        <name>acetyl-CoA</name>
        <dbReference type="ChEBI" id="CHEBI:57288"/>
    </ligand>
</feature>
<keyword evidence="12 18" id="KW-0511">Multifunctional enzyme</keyword>
<gene>
    <name evidence="18 21" type="primary">glmU</name>
    <name evidence="21" type="ORF">KMAL_02780</name>
</gene>
<dbReference type="SUPFAM" id="SSF51161">
    <property type="entry name" value="Trimeric LpxA-like enzymes"/>
    <property type="match status" value="1"/>
</dbReference>
<dbReference type="EMBL" id="POTC01000002">
    <property type="protein sequence ID" value="POF64013.1"/>
    <property type="molecule type" value="Genomic_DNA"/>
</dbReference>
<dbReference type="Proteomes" id="UP000237344">
    <property type="component" value="Unassembled WGS sequence"/>
</dbReference>
<feature type="compositionally biased region" description="Low complexity" evidence="19">
    <location>
        <begin position="1"/>
        <end position="10"/>
    </location>
</feature>
<keyword evidence="8 18" id="KW-0677">Repeat</keyword>
<keyword evidence="9 18" id="KW-0460">Magnesium</keyword>
<comment type="subcellular location">
    <subcellularLocation>
        <location evidence="1 18">Cytoplasm</location>
    </subcellularLocation>
</comment>
<dbReference type="HAMAP" id="MF_01631">
    <property type="entry name" value="GlmU"/>
    <property type="match status" value="1"/>
</dbReference>
<evidence type="ECO:0000256" key="4">
    <source>
        <dbReference type="ARBA" id="ARBA00022490"/>
    </source>
</evidence>
<dbReference type="GO" id="GO:0009245">
    <property type="term" value="P:lipid A biosynthetic process"/>
    <property type="evidence" value="ECO:0007669"/>
    <property type="project" value="UniProtKB-UniRule"/>
</dbReference>
<comment type="pathway">
    <text evidence="18">Nucleotide-sugar biosynthesis; UDP-N-acetyl-alpha-D-glucosamine biosynthesis; N-acetyl-alpha-D-glucosamine 1-phosphate from alpha-D-glucosamine 6-phosphate (route II): step 2/2.</text>
</comment>
<comment type="similarity">
    <text evidence="2 18">In the C-terminal section; belongs to the transferase hexapeptide repeat family.</text>
</comment>
<dbReference type="EC" id="2.3.1.157" evidence="18"/>
<dbReference type="Gene3D" id="3.90.550.10">
    <property type="entry name" value="Spore Coat Polysaccharide Biosynthesis Protein SpsA, Chain A"/>
    <property type="match status" value="1"/>
</dbReference>
<evidence type="ECO:0000256" key="7">
    <source>
        <dbReference type="ARBA" id="ARBA00022723"/>
    </source>
</evidence>
<dbReference type="CDD" id="cd03353">
    <property type="entry name" value="LbH_GlmU_C"/>
    <property type="match status" value="1"/>
</dbReference>
<dbReference type="AlphaFoldDB" id="A0A2S3W636"/>
<feature type="binding site" evidence="18">
    <location>
        <position position="345"/>
    </location>
    <ligand>
        <name>UDP-N-acetyl-alpha-D-glucosamine</name>
        <dbReference type="ChEBI" id="CHEBI:57705"/>
    </ligand>
</feature>
<evidence type="ECO:0000256" key="11">
    <source>
        <dbReference type="ARBA" id="ARBA00022984"/>
    </source>
</evidence>